<accession>A0A4Y7RFW8</accession>
<dbReference type="EMBL" id="QFGA01000001">
    <property type="protein sequence ID" value="TEB07640.1"/>
    <property type="molecule type" value="Genomic_DNA"/>
</dbReference>
<dbReference type="RefSeq" id="WP_190239480.1">
    <property type="nucleotide sequence ID" value="NZ_QFGA01000001.1"/>
</dbReference>
<keyword evidence="2" id="KW-1185">Reference proteome</keyword>
<dbReference type="AlphaFoldDB" id="A0A4Y7RFW8"/>
<proteinExistence type="predicted"/>
<dbReference type="Pfam" id="PF19799">
    <property type="entry name" value="DUF6282"/>
    <property type="match status" value="1"/>
</dbReference>
<gene>
    <name evidence="1" type="ORF">Psch_01195</name>
</gene>
<dbReference type="SUPFAM" id="SSF51556">
    <property type="entry name" value="Metallo-dependent hydrolases"/>
    <property type="match status" value="1"/>
</dbReference>
<evidence type="ECO:0008006" key="3">
    <source>
        <dbReference type="Google" id="ProtNLM"/>
    </source>
</evidence>
<dbReference type="InterPro" id="IPR046249">
    <property type="entry name" value="DUF6282"/>
</dbReference>
<evidence type="ECO:0000313" key="2">
    <source>
        <dbReference type="Proteomes" id="UP000298324"/>
    </source>
</evidence>
<evidence type="ECO:0000313" key="1">
    <source>
        <dbReference type="EMBL" id="TEB07640.1"/>
    </source>
</evidence>
<dbReference type="Proteomes" id="UP000298324">
    <property type="component" value="Unassembled WGS sequence"/>
</dbReference>
<organism evidence="1 2">
    <name type="scientific">Pelotomaculum schinkii</name>
    <dbReference type="NCBI Taxonomy" id="78350"/>
    <lineage>
        <taxon>Bacteria</taxon>
        <taxon>Bacillati</taxon>
        <taxon>Bacillota</taxon>
        <taxon>Clostridia</taxon>
        <taxon>Eubacteriales</taxon>
        <taxon>Desulfotomaculaceae</taxon>
        <taxon>Pelotomaculum</taxon>
    </lineage>
</organism>
<comment type="caution">
    <text evidence="1">The sequence shown here is derived from an EMBL/GenBank/DDBJ whole genome shotgun (WGS) entry which is preliminary data.</text>
</comment>
<dbReference type="InterPro" id="IPR032466">
    <property type="entry name" value="Metal_Hydrolase"/>
</dbReference>
<dbReference type="Gene3D" id="3.20.20.140">
    <property type="entry name" value="Metal-dependent hydrolases"/>
    <property type="match status" value="1"/>
</dbReference>
<protein>
    <recommendedName>
        <fullName evidence="3">Amidohydrolase-related domain-containing protein</fullName>
    </recommendedName>
</protein>
<sequence length="350" mass="38380">MNKALDDWTKMKYGRAITEEELAKRTSPVWPYKYFNPGTPVDPAKVDEILKGCIDVHIHGAPLGAWLAGRPTMVETCIEASEAGMKALVFKDHNTMTNNCATIIQDFLGRMQKERAAKGEVFTPVEVYGGITLNNTVGGMNAKAVEVALGYGRCKEVWLPSLDARHQVNAMGLEGGIQVADGATLTPEMIKILELLADYNKNSKGDRCALSGCHVSNEEKVAILDYINAKGMDVDVLMDHVTQELTIVTPQEAREMIDKGGYLEFAECSCVPWPGMQDWIIAFDYSFNLIKELIKEKGPDHLVLITDAGQPGNNPVPGWKSFIKTLLAQGISEADINVMAKEVPARLIGL</sequence>
<name>A0A4Y7RFW8_9FIRM</name>
<reference evidence="1 2" key="1">
    <citation type="journal article" date="2018" name="Environ. Microbiol.">
        <title>Novel energy conservation strategies and behaviour of Pelotomaculum schinkii driving syntrophic propionate catabolism.</title>
        <authorList>
            <person name="Hidalgo-Ahumada C.A.P."/>
            <person name="Nobu M.K."/>
            <person name="Narihiro T."/>
            <person name="Tamaki H."/>
            <person name="Liu W.T."/>
            <person name="Kamagata Y."/>
            <person name="Stams A.J.M."/>
            <person name="Imachi H."/>
            <person name="Sousa D.Z."/>
        </authorList>
    </citation>
    <scope>NUCLEOTIDE SEQUENCE [LARGE SCALE GENOMIC DNA]</scope>
    <source>
        <strain evidence="1 2">HH</strain>
    </source>
</reference>